<accession>A0A0A9DC54</accession>
<name>A0A0A9DC54_ARUDO</name>
<dbReference type="SUPFAM" id="SSF56112">
    <property type="entry name" value="Protein kinase-like (PK-like)"/>
    <property type="match status" value="1"/>
</dbReference>
<dbReference type="Gene3D" id="1.10.510.10">
    <property type="entry name" value="Transferase(Phosphotransferase) domain 1"/>
    <property type="match status" value="1"/>
</dbReference>
<sequence>MQIKGNQLSEVMTSASCEAIDLISSLCSWDPCKRPKATEILKHTFFQGCSYIPPPVRPKATGLPKTPPCVGSKGTSENNVARRYSTGTLSTMKSHSNTSVKSNGLSKTGNVYYLFY</sequence>
<protein>
    <recommendedName>
        <fullName evidence="2">Protein kinase domain-containing protein</fullName>
    </recommendedName>
</protein>
<dbReference type="EMBL" id="GBRH01216553">
    <property type="protein sequence ID" value="JAD81342.1"/>
    <property type="molecule type" value="Transcribed_RNA"/>
</dbReference>
<reference evidence="1" key="1">
    <citation type="submission" date="2014-09" db="EMBL/GenBank/DDBJ databases">
        <authorList>
            <person name="Magalhaes I.L.F."/>
            <person name="Oliveira U."/>
            <person name="Santos F.R."/>
            <person name="Vidigal T.H.D.A."/>
            <person name="Brescovit A.D."/>
            <person name="Santos A.J."/>
        </authorList>
    </citation>
    <scope>NUCLEOTIDE SEQUENCE</scope>
    <source>
        <tissue evidence="1">Shoot tissue taken approximately 20 cm above the soil surface</tissue>
    </source>
</reference>
<reference evidence="1" key="2">
    <citation type="journal article" date="2015" name="Data Brief">
        <title>Shoot transcriptome of the giant reed, Arundo donax.</title>
        <authorList>
            <person name="Barrero R.A."/>
            <person name="Guerrero F.D."/>
            <person name="Moolhuijzen P."/>
            <person name="Goolsby J.A."/>
            <person name="Tidwell J."/>
            <person name="Bellgard S.E."/>
            <person name="Bellgard M.I."/>
        </authorList>
    </citation>
    <scope>NUCLEOTIDE SEQUENCE</scope>
    <source>
        <tissue evidence="1">Shoot tissue taken approximately 20 cm above the soil surface</tissue>
    </source>
</reference>
<dbReference type="InterPro" id="IPR011009">
    <property type="entry name" value="Kinase-like_dom_sf"/>
</dbReference>
<proteinExistence type="predicted"/>
<organism evidence="1">
    <name type="scientific">Arundo donax</name>
    <name type="common">Giant reed</name>
    <name type="synonym">Donax arundinaceus</name>
    <dbReference type="NCBI Taxonomy" id="35708"/>
    <lineage>
        <taxon>Eukaryota</taxon>
        <taxon>Viridiplantae</taxon>
        <taxon>Streptophyta</taxon>
        <taxon>Embryophyta</taxon>
        <taxon>Tracheophyta</taxon>
        <taxon>Spermatophyta</taxon>
        <taxon>Magnoliopsida</taxon>
        <taxon>Liliopsida</taxon>
        <taxon>Poales</taxon>
        <taxon>Poaceae</taxon>
        <taxon>PACMAD clade</taxon>
        <taxon>Arundinoideae</taxon>
        <taxon>Arundineae</taxon>
        <taxon>Arundo</taxon>
    </lineage>
</organism>
<dbReference type="AlphaFoldDB" id="A0A0A9DC54"/>
<evidence type="ECO:0008006" key="2">
    <source>
        <dbReference type="Google" id="ProtNLM"/>
    </source>
</evidence>
<evidence type="ECO:0000313" key="1">
    <source>
        <dbReference type="EMBL" id="JAD81342.1"/>
    </source>
</evidence>